<dbReference type="AlphaFoldDB" id="A0A0U2DAE8"/>
<evidence type="ECO:0000259" key="1">
    <source>
        <dbReference type="Pfam" id="PF07453"/>
    </source>
</evidence>
<gene>
    <name evidence="2" type="primary">orf111</name>
</gene>
<dbReference type="SMART" id="SM00497">
    <property type="entry name" value="IENR1"/>
    <property type="match status" value="1"/>
</dbReference>
<dbReference type="InterPro" id="IPR010896">
    <property type="entry name" value="NUMOD1"/>
</dbReference>
<organism evidence="2">
    <name type="scientific">Fusarium temperatum</name>
    <dbReference type="NCBI Taxonomy" id="767483"/>
    <lineage>
        <taxon>Eukaryota</taxon>
        <taxon>Fungi</taxon>
        <taxon>Dikarya</taxon>
        <taxon>Ascomycota</taxon>
        <taxon>Pezizomycotina</taxon>
        <taxon>Sordariomycetes</taxon>
        <taxon>Hypocreomycetidae</taxon>
        <taxon>Hypocreales</taxon>
        <taxon>Nectriaceae</taxon>
        <taxon>Fusarium</taxon>
        <taxon>Fusarium fujikuroi species complex</taxon>
    </lineage>
</organism>
<evidence type="ECO:0000313" key="2">
    <source>
        <dbReference type="EMBL" id="AKM98012.1"/>
    </source>
</evidence>
<dbReference type="SUPFAM" id="SSF64496">
    <property type="entry name" value="DNA-binding domain of intron-encoded endonucleases"/>
    <property type="match status" value="1"/>
</dbReference>
<geneLocation type="mitochondrion" evidence="2"/>
<accession>A0A0U2DAE8</accession>
<dbReference type="InterPro" id="IPR036388">
    <property type="entry name" value="WH-like_DNA-bd_sf"/>
</dbReference>
<dbReference type="Pfam" id="PF07453">
    <property type="entry name" value="NUMOD1"/>
    <property type="match status" value="1"/>
</dbReference>
<protein>
    <recommendedName>
        <fullName evidence="1">Nuclease-associated modular DNA-binding 1 domain-containing protein</fullName>
    </recommendedName>
</protein>
<dbReference type="Gene3D" id="1.10.10.10">
    <property type="entry name" value="Winged helix-like DNA-binding domain superfamily/Winged helix DNA-binding domain"/>
    <property type="match status" value="1"/>
</dbReference>
<name>A0A0U2DAE8_9HYPO</name>
<keyword evidence="2" id="KW-0496">Mitochondrion</keyword>
<reference evidence="2" key="1">
    <citation type="submission" date="2015-02" db="EMBL/GenBank/DDBJ databases">
        <authorList>
            <person name="Chooi Y.-H."/>
        </authorList>
    </citation>
    <scope>NUCLEOTIDE SEQUENCE</scope>
</reference>
<feature type="domain" description="Nuclease-associated modular DNA-binding 1" evidence="1">
    <location>
        <begin position="59"/>
        <end position="95"/>
    </location>
</feature>
<proteinExistence type="predicted"/>
<sequence length="111" mass="12938">MKANYSEERRMLIGNLNKNKQFSSTTIERMIQSALNRNKVEFNKEALDNMRKASGAERPIILYNIENNTVFGEYSSITDAALSLNCNQKTIYRALKTEKKVLLKRWIVNYK</sequence>
<dbReference type="InterPro" id="IPR003647">
    <property type="entry name" value="Intron_nuc_1_rpt"/>
</dbReference>
<dbReference type="EMBL" id="KP742837">
    <property type="protein sequence ID" value="AKM98012.1"/>
    <property type="molecule type" value="Genomic_DNA"/>
</dbReference>